<feature type="binding site" evidence="3">
    <location>
        <position position="371"/>
    </location>
    <ligand>
        <name>Mn(2+)</name>
        <dbReference type="ChEBI" id="CHEBI:29035"/>
        <label>2</label>
    </ligand>
</feature>
<proteinExistence type="inferred from homology"/>
<feature type="domain" description="Peptidase M20 dimerisation" evidence="4">
    <location>
        <begin position="192"/>
        <end position="281"/>
    </location>
</feature>
<keyword evidence="2" id="KW-0378">Hydrolase</keyword>
<keyword evidence="6" id="KW-1185">Reference proteome</keyword>
<evidence type="ECO:0000256" key="3">
    <source>
        <dbReference type="PIRSR" id="PIRSR005962-1"/>
    </source>
</evidence>
<dbReference type="SUPFAM" id="SSF55031">
    <property type="entry name" value="Bacterial exopeptidase dimerisation domain"/>
    <property type="match status" value="1"/>
</dbReference>
<dbReference type="AlphaFoldDB" id="I7MM11"/>
<dbReference type="PANTHER" id="PTHR11014:SF63">
    <property type="entry name" value="METALLOPEPTIDASE, PUTATIVE (AFU_ORTHOLOGUE AFUA_6G09600)-RELATED"/>
    <property type="match status" value="1"/>
</dbReference>
<dbReference type="InterPro" id="IPR017439">
    <property type="entry name" value="Amidohydrolase"/>
</dbReference>
<dbReference type="KEGG" id="tet:TTHERM_00475260"/>
<dbReference type="STRING" id="312017.I7MM11"/>
<evidence type="ECO:0000256" key="2">
    <source>
        <dbReference type="ARBA" id="ARBA00022801"/>
    </source>
</evidence>
<dbReference type="InParanoid" id="I7MM11"/>
<feature type="binding site" evidence="3">
    <location>
        <position position="166"/>
    </location>
    <ligand>
        <name>Mn(2+)</name>
        <dbReference type="ChEBI" id="CHEBI:29035"/>
        <label>2</label>
    </ligand>
</feature>
<dbReference type="Pfam" id="PF07687">
    <property type="entry name" value="M20_dimer"/>
    <property type="match status" value="1"/>
</dbReference>
<sequence length="398" mass="43928">MDSIKLRKEALEIEQEVIQIRRHIHENPELGFEEFETSKFIAEKLEQLGYEIIKNVGITGVVGILRGDQPGPCVLFRADMDALKVDENSGDPHASKKPGIHHACGHDGHVAMLLGFAKIISTWKSKIKGIVKLCFQPAEEGLAGAKKMIEEHVLENPNVDMCFGAHLVNYEYPGYVRCVPGPITANSDRIFIDIEGLGGHASTPQDAKDAVVIGCQLVTAMQTITSRNLSPYETGTISIGKIESGTQANVIASKCRIEGTVRSFNQKTQSLFEERLNQLCNGFAISYDCKINLVFKKLYPATINDQKCYELAIESIKKVVGESNLKKKDFGLAGEDFSFFSLQKPSCYFCIGSAPQNSLINDGTIALRPHHSPFFTIDESSLVIGVSIWVQMLEDIMC</sequence>
<evidence type="ECO:0000313" key="6">
    <source>
        <dbReference type="Proteomes" id="UP000009168"/>
    </source>
</evidence>
<keyword evidence="3" id="KW-0479">Metal-binding</keyword>
<dbReference type="FunFam" id="3.30.70.360:FF:000001">
    <property type="entry name" value="N-acetyldiaminopimelate deacetylase"/>
    <property type="match status" value="1"/>
</dbReference>
<dbReference type="Gene3D" id="3.30.70.360">
    <property type="match status" value="1"/>
</dbReference>
<feature type="binding site" evidence="3">
    <location>
        <position position="140"/>
    </location>
    <ligand>
        <name>Mn(2+)</name>
        <dbReference type="ChEBI" id="CHEBI:29035"/>
        <label>2</label>
    </ligand>
</feature>
<dbReference type="Pfam" id="PF01546">
    <property type="entry name" value="Peptidase_M20"/>
    <property type="match status" value="1"/>
</dbReference>
<dbReference type="InterPro" id="IPR036264">
    <property type="entry name" value="Bact_exopeptidase_dim_dom"/>
</dbReference>
<dbReference type="PIRSF" id="PIRSF005962">
    <property type="entry name" value="Pept_M20D_amidohydro"/>
    <property type="match status" value="1"/>
</dbReference>
<dbReference type="RefSeq" id="XP_001024008.2">
    <property type="nucleotide sequence ID" value="XM_001024008.2"/>
</dbReference>
<evidence type="ECO:0000313" key="5">
    <source>
        <dbReference type="EMBL" id="EAS03763.2"/>
    </source>
</evidence>
<comment type="similarity">
    <text evidence="1">Belongs to the peptidase M20 family.</text>
</comment>
<dbReference type="OrthoDB" id="6119954at2759"/>
<dbReference type="PANTHER" id="PTHR11014">
    <property type="entry name" value="PEPTIDASE M20 FAMILY MEMBER"/>
    <property type="match status" value="1"/>
</dbReference>
<dbReference type="EMBL" id="GG662472">
    <property type="protein sequence ID" value="EAS03763.2"/>
    <property type="molecule type" value="Genomic_DNA"/>
</dbReference>
<feature type="binding site" evidence="3">
    <location>
        <position position="106"/>
    </location>
    <ligand>
        <name>Mn(2+)</name>
        <dbReference type="ChEBI" id="CHEBI:29035"/>
        <label>2</label>
    </ligand>
</feature>
<dbReference type="Proteomes" id="UP000009168">
    <property type="component" value="Unassembled WGS sequence"/>
</dbReference>
<dbReference type="GO" id="GO:0016787">
    <property type="term" value="F:hydrolase activity"/>
    <property type="evidence" value="ECO:0007669"/>
    <property type="project" value="UniProtKB-KW"/>
</dbReference>
<reference evidence="6" key="1">
    <citation type="journal article" date="2006" name="PLoS Biol.">
        <title>Macronuclear genome sequence of the ciliate Tetrahymena thermophila, a model eukaryote.</title>
        <authorList>
            <person name="Eisen J.A."/>
            <person name="Coyne R.S."/>
            <person name="Wu M."/>
            <person name="Wu D."/>
            <person name="Thiagarajan M."/>
            <person name="Wortman J.R."/>
            <person name="Badger J.H."/>
            <person name="Ren Q."/>
            <person name="Amedeo P."/>
            <person name="Jones K.M."/>
            <person name="Tallon L.J."/>
            <person name="Delcher A.L."/>
            <person name="Salzberg S.L."/>
            <person name="Silva J.C."/>
            <person name="Haas B.J."/>
            <person name="Majoros W.H."/>
            <person name="Farzad M."/>
            <person name="Carlton J.M."/>
            <person name="Smith R.K. Jr."/>
            <person name="Garg J."/>
            <person name="Pearlman R.E."/>
            <person name="Karrer K.M."/>
            <person name="Sun L."/>
            <person name="Manning G."/>
            <person name="Elde N.C."/>
            <person name="Turkewitz A.P."/>
            <person name="Asai D.J."/>
            <person name="Wilkes D.E."/>
            <person name="Wang Y."/>
            <person name="Cai H."/>
            <person name="Collins K."/>
            <person name="Stewart B.A."/>
            <person name="Lee S.R."/>
            <person name="Wilamowska K."/>
            <person name="Weinberg Z."/>
            <person name="Ruzzo W.L."/>
            <person name="Wloga D."/>
            <person name="Gaertig J."/>
            <person name="Frankel J."/>
            <person name="Tsao C.-C."/>
            <person name="Gorovsky M.A."/>
            <person name="Keeling P.J."/>
            <person name="Waller R.F."/>
            <person name="Patron N.J."/>
            <person name="Cherry J.M."/>
            <person name="Stover N.A."/>
            <person name="Krieger C.J."/>
            <person name="del Toro C."/>
            <person name="Ryder H.F."/>
            <person name="Williamson S.C."/>
            <person name="Barbeau R.A."/>
            <person name="Hamilton E.P."/>
            <person name="Orias E."/>
        </authorList>
    </citation>
    <scope>NUCLEOTIDE SEQUENCE [LARGE SCALE GENOMIC DNA]</scope>
    <source>
        <strain evidence="6">SB210</strain>
    </source>
</reference>
<evidence type="ECO:0000256" key="1">
    <source>
        <dbReference type="ARBA" id="ARBA00006153"/>
    </source>
</evidence>
<evidence type="ECO:0000259" key="4">
    <source>
        <dbReference type="Pfam" id="PF07687"/>
    </source>
</evidence>
<dbReference type="NCBIfam" id="TIGR01891">
    <property type="entry name" value="amidohydrolases"/>
    <property type="match status" value="1"/>
</dbReference>
<keyword evidence="3" id="KW-0464">Manganese</keyword>
<organism evidence="5 6">
    <name type="scientific">Tetrahymena thermophila (strain SB210)</name>
    <dbReference type="NCBI Taxonomy" id="312017"/>
    <lineage>
        <taxon>Eukaryota</taxon>
        <taxon>Sar</taxon>
        <taxon>Alveolata</taxon>
        <taxon>Ciliophora</taxon>
        <taxon>Intramacronucleata</taxon>
        <taxon>Oligohymenophorea</taxon>
        <taxon>Hymenostomatida</taxon>
        <taxon>Tetrahymenina</taxon>
        <taxon>Tetrahymenidae</taxon>
        <taxon>Tetrahymena</taxon>
    </lineage>
</organism>
<gene>
    <name evidence="5" type="ORF">TTHERM_00475260</name>
</gene>
<feature type="binding site" evidence="3">
    <location>
        <position position="104"/>
    </location>
    <ligand>
        <name>Mn(2+)</name>
        <dbReference type="ChEBI" id="CHEBI:29035"/>
        <label>2</label>
    </ligand>
</feature>
<dbReference type="eggNOG" id="ENOG502QQEM">
    <property type="taxonomic scope" value="Eukaryota"/>
</dbReference>
<comment type="cofactor">
    <cofactor evidence="3">
        <name>Mn(2+)</name>
        <dbReference type="ChEBI" id="CHEBI:29035"/>
    </cofactor>
    <text evidence="3">The Mn(2+) ion enhances activity.</text>
</comment>
<dbReference type="InterPro" id="IPR002933">
    <property type="entry name" value="Peptidase_M20"/>
</dbReference>
<dbReference type="SUPFAM" id="SSF53187">
    <property type="entry name" value="Zn-dependent exopeptidases"/>
    <property type="match status" value="1"/>
</dbReference>
<name>I7MM11_TETTS</name>
<dbReference type="Gene3D" id="3.40.630.10">
    <property type="entry name" value="Zn peptidases"/>
    <property type="match status" value="1"/>
</dbReference>
<dbReference type="GeneID" id="7836653"/>
<protein>
    <submittedName>
        <fullName evidence="5">Amidohydrolase</fullName>
    </submittedName>
</protein>
<dbReference type="InterPro" id="IPR011650">
    <property type="entry name" value="Peptidase_M20_dimer"/>
</dbReference>
<accession>I7MM11</accession>
<dbReference type="GO" id="GO:0046872">
    <property type="term" value="F:metal ion binding"/>
    <property type="evidence" value="ECO:0007669"/>
    <property type="project" value="UniProtKB-KW"/>
</dbReference>